<dbReference type="InterPro" id="IPR022742">
    <property type="entry name" value="Hydrolase_4"/>
</dbReference>
<feature type="domain" description="Serine aminopeptidase S33" evidence="1">
    <location>
        <begin position="76"/>
        <end position="305"/>
    </location>
</feature>
<dbReference type="EMBL" id="CP103416">
    <property type="protein sequence ID" value="UVW35108.1"/>
    <property type="molecule type" value="Genomic_DNA"/>
</dbReference>
<dbReference type="InterPro" id="IPR051044">
    <property type="entry name" value="MAG_DAG_Lipase"/>
</dbReference>
<gene>
    <name evidence="2" type="ORF">NYF23_00540</name>
</gene>
<dbReference type="PANTHER" id="PTHR11614">
    <property type="entry name" value="PHOSPHOLIPASE-RELATED"/>
    <property type="match status" value="1"/>
</dbReference>
<dbReference type="InterPro" id="IPR029058">
    <property type="entry name" value="AB_hydrolase_fold"/>
</dbReference>
<proteinExistence type="predicted"/>
<dbReference type="GO" id="GO:0016787">
    <property type="term" value="F:hydrolase activity"/>
    <property type="evidence" value="ECO:0007669"/>
    <property type="project" value="UniProtKB-KW"/>
</dbReference>
<evidence type="ECO:0000259" key="1">
    <source>
        <dbReference type="Pfam" id="PF12146"/>
    </source>
</evidence>
<organism evidence="2 3">
    <name type="scientific">SAR92 clade bacterium H455</name>
    <dbReference type="NCBI Taxonomy" id="2974818"/>
    <lineage>
        <taxon>Bacteria</taxon>
        <taxon>Pseudomonadati</taxon>
        <taxon>Pseudomonadota</taxon>
        <taxon>Gammaproteobacteria</taxon>
        <taxon>Cellvibrionales</taxon>
        <taxon>Porticoccaceae</taxon>
        <taxon>SAR92 clade</taxon>
    </lineage>
</organism>
<protein>
    <submittedName>
        <fullName evidence="2">Alpha/beta hydrolase</fullName>
    </submittedName>
</protein>
<dbReference type="Pfam" id="PF12146">
    <property type="entry name" value="Hydrolase_4"/>
    <property type="match status" value="1"/>
</dbReference>
<evidence type="ECO:0000313" key="3">
    <source>
        <dbReference type="Proteomes" id="UP001059934"/>
    </source>
</evidence>
<dbReference type="SUPFAM" id="SSF53474">
    <property type="entry name" value="alpha/beta-Hydrolases"/>
    <property type="match status" value="1"/>
</dbReference>
<sequence>MEQTDLHHAQQQIKRLAQVLPKFGPEAQANLQSNPALKHYLDFYQLPEPSDRLQLLAGKLLHGQQQTHLMLWKPPQSKGTAIIVHGYLDHTGLYGHLIRLLLERQLTVVCFDLIGHGLSSGEPASIDSFEQYVQQLNQVLEATADLCSKPLHGIGQSTGGAILLKQLLNQSNNHNYPFASLNLLAPLVQPRLWKIDRWLFKLTRPFRPTMNRVFRKNSQDAAFLHFVRHRDPFQPRRLPAAWVSAMANWVVEMGCSTENPFAINVIQGDQDSTVDWRHNIKVLQGKFPNMELQVIQGAGHHLVNEVPVLREEIFAALKF</sequence>
<evidence type="ECO:0000313" key="2">
    <source>
        <dbReference type="EMBL" id="UVW35108.1"/>
    </source>
</evidence>
<dbReference type="Proteomes" id="UP001059934">
    <property type="component" value="Chromosome"/>
</dbReference>
<accession>A0ABY5TMN4</accession>
<name>A0ABY5TMN4_9GAMM</name>
<dbReference type="Gene3D" id="3.40.50.1820">
    <property type="entry name" value="alpha/beta hydrolase"/>
    <property type="match status" value="1"/>
</dbReference>
<keyword evidence="3" id="KW-1185">Reference proteome</keyword>
<reference evidence="2" key="1">
    <citation type="submission" date="2022-08" db="EMBL/GenBank/DDBJ databases">
        <title>Catabolic pathway analysis in culturable SAR92 clade bacteria reveals their overlooked roles in DMSP degradation in coastal seas.</title>
        <authorList>
            <person name="He X."/>
            <person name="Zhang X."/>
            <person name="Zhang Y."/>
        </authorList>
    </citation>
    <scope>NUCLEOTIDE SEQUENCE</scope>
    <source>
        <strain evidence="2">H455</strain>
    </source>
</reference>
<keyword evidence="2" id="KW-0378">Hydrolase</keyword>